<name>A0A9W9XDK4_9EURO</name>
<feature type="signal peptide" evidence="2">
    <location>
        <begin position="1"/>
        <end position="18"/>
    </location>
</feature>
<dbReference type="GeneID" id="81624122"/>
<keyword evidence="2" id="KW-0732">Signal</keyword>
<evidence type="ECO:0000313" key="3">
    <source>
        <dbReference type="EMBL" id="KAJ5489381.1"/>
    </source>
</evidence>
<dbReference type="AlphaFoldDB" id="A0A9W9XDK4"/>
<dbReference type="PANTHER" id="PTHR39599:SF2">
    <property type="entry name" value="ANCHORED PROTEIN, PUTATIVE (AFU_ORTHOLOGUE AFUA_1G09650)-RELATED"/>
    <property type="match status" value="1"/>
</dbReference>
<feature type="chain" id="PRO_5040738986" description="GPI anchored protein" evidence="2">
    <location>
        <begin position="19"/>
        <end position="479"/>
    </location>
</feature>
<comment type="caution">
    <text evidence="3">The sequence shown here is derived from an EMBL/GenBank/DDBJ whole genome shotgun (WGS) entry which is preliminary data.</text>
</comment>
<proteinExistence type="predicted"/>
<feature type="region of interest" description="Disordered" evidence="1">
    <location>
        <begin position="252"/>
        <end position="323"/>
    </location>
</feature>
<dbReference type="RefSeq" id="XP_056791414.1">
    <property type="nucleotide sequence ID" value="XM_056933873.1"/>
</dbReference>
<dbReference type="Proteomes" id="UP001148312">
    <property type="component" value="Unassembled WGS sequence"/>
</dbReference>
<evidence type="ECO:0000256" key="1">
    <source>
        <dbReference type="SAM" id="MobiDB-lite"/>
    </source>
</evidence>
<evidence type="ECO:0000256" key="2">
    <source>
        <dbReference type="SAM" id="SignalP"/>
    </source>
</evidence>
<reference evidence="3" key="2">
    <citation type="journal article" date="2023" name="IMA Fungus">
        <title>Comparative genomic study of the Penicillium genus elucidates a diverse pangenome and 15 lateral gene transfer events.</title>
        <authorList>
            <person name="Petersen C."/>
            <person name="Sorensen T."/>
            <person name="Nielsen M.R."/>
            <person name="Sondergaard T.E."/>
            <person name="Sorensen J.L."/>
            <person name="Fitzpatrick D.A."/>
            <person name="Frisvad J.C."/>
            <person name="Nielsen K.L."/>
        </authorList>
    </citation>
    <scope>NUCLEOTIDE SEQUENCE</scope>
    <source>
        <strain evidence="3">IBT 30728</strain>
    </source>
</reference>
<organism evidence="3 4">
    <name type="scientific">Penicillium diatomitis</name>
    <dbReference type="NCBI Taxonomy" id="2819901"/>
    <lineage>
        <taxon>Eukaryota</taxon>
        <taxon>Fungi</taxon>
        <taxon>Dikarya</taxon>
        <taxon>Ascomycota</taxon>
        <taxon>Pezizomycotina</taxon>
        <taxon>Eurotiomycetes</taxon>
        <taxon>Eurotiomycetidae</taxon>
        <taxon>Eurotiales</taxon>
        <taxon>Aspergillaceae</taxon>
        <taxon>Penicillium</taxon>
    </lineage>
</organism>
<feature type="compositionally biased region" description="Low complexity" evidence="1">
    <location>
        <begin position="252"/>
        <end position="305"/>
    </location>
</feature>
<evidence type="ECO:0000313" key="4">
    <source>
        <dbReference type="Proteomes" id="UP001148312"/>
    </source>
</evidence>
<accession>A0A9W9XDK4</accession>
<keyword evidence="4" id="KW-1185">Reference proteome</keyword>
<evidence type="ECO:0008006" key="5">
    <source>
        <dbReference type="Google" id="ProtNLM"/>
    </source>
</evidence>
<dbReference type="EMBL" id="JAPWDQ010000004">
    <property type="protein sequence ID" value="KAJ5489381.1"/>
    <property type="molecule type" value="Genomic_DNA"/>
</dbReference>
<reference evidence="3" key="1">
    <citation type="submission" date="2022-12" db="EMBL/GenBank/DDBJ databases">
        <authorList>
            <person name="Petersen C."/>
        </authorList>
    </citation>
    <scope>NUCLEOTIDE SEQUENCE</scope>
    <source>
        <strain evidence="3">IBT 30728</strain>
    </source>
</reference>
<sequence>MRVLAGLGICLLASITSASIQDTHEKGPKEESESEHQILRRNAQIEARLANEHLYGVRKMSTDPGEKFFLEYWHFEDSRQQDGLSETDLAFPNATAGQVDKDGGIVGSSSSPGGVFTPRSFAYSPSVEPEFSLGLKSSRILDARDFKCPSNTYACTSINRPERCCNAGSVCEIVPDTGAGDVGCCPNGQTCSGTVGSCQSGYTTCSKALGGGCCISGYDCVEGGCAYVSIVTVTVGATVTLSTVTHSASQQTSMITSSTTTSTSTTSTSSSPSEHSTSSSSSTSTSASTTSSTSPARPTTTTTTTENLIPPARGTSISSLTSSTTTSTLSLCPTGFYACSAVYHGGCCQVDRNCDTFSCPTIPSTTFTSDGRTIVIPVATATATGSSTPSAGQGQRKCPGGWFQCAASDGGDCCPTGYVCGKSMCSATAGATAGAGGTGAATTVAKEQPTGSGNGASGLQVNRGVIITTMMMVVMAGLI</sequence>
<gene>
    <name evidence="3" type="ORF">N7539_004271</name>
</gene>
<protein>
    <recommendedName>
        <fullName evidence="5">GPI anchored protein</fullName>
    </recommendedName>
</protein>
<dbReference type="PANTHER" id="PTHR39599">
    <property type="entry name" value="GPI-ANCHORED PROTEIN (EUROFUNG)-RELATED-RELATED"/>
    <property type="match status" value="1"/>
</dbReference>